<proteinExistence type="predicted"/>
<name>A0AAD6S9M7_9AGAR</name>
<reference evidence="1" key="1">
    <citation type="submission" date="2023-03" db="EMBL/GenBank/DDBJ databases">
        <title>Massive genome expansion in bonnet fungi (Mycena s.s.) driven by repeated elements and novel gene families across ecological guilds.</title>
        <authorList>
            <consortium name="Lawrence Berkeley National Laboratory"/>
            <person name="Harder C.B."/>
            <person name="Miyauchi S."/>
            <person name="Viragh M."/>
            <person name="Kuo A."/>
            <person name="Thoen E."/>
            <person name="Andreopoulos B."/>
            <person name="Lu D."/>
            <person name="Skrede I."/>
            <person name="Drula E."/>
            <person name="Henrissat B."/>
            <person name="Morin E."/>
            <person name="Kohler A."/>
            <person name="Barry K."/>
            <person name="LaButti K."/>
            <person name="Morin E."/>
            <person name="Salamov A."/>
            <person name="Lipzen A."/>
            <person name="Mereny Z."/>
            <person name="Hegedus B."/>
            <person name="Baldrian P."/>
            <person name="Stursova M."/>
            <person name="Weitz H."/>
            <person name="Taylor A."/>
            <person name="Grigoriev I.V."/>
            <person name="Nagy L.G."/>
            <person name="Martin F."/>
            <person name="Kauserud H."/>
        </authorList>
    </citation>
    <scope>NUCLEOTIDE SEQUENCE</scope>
    <source>
        <strain evidence="1">CBHHK200</strain>
    </source>
</reference>
<evidence type="ECO:0000313" key="1">
    <source>
        <dbReference type="EMBL" id="KAJ7023489.1"/>
    </source>
</evidence>
<evidence type="ECO:0000313" key="2">
    <source>
        <dbReference type="Proteomes" id="UP001218188"/>
    </source>
</evidence>
<comment type="caution">
    <text evidence="1">The sequence shown here is derived from an EMBL/GenBank/DDBJ whole genome shotgun (WGS) entry which is preliminary data.</text>
</comment>
<dbReference type="Proteomes" id="UP001218188">
    <property type="component" value="Unassembled WGS sequence"/>
</dbReference>
<sequence length="179" mass="19899">MIEIDLGTWLYIRHETSKPHRPRSASDALSIRLAASSLLFCSELNDLQSIMAPLDIGLDQFPFDVIAHVANKDYQEHQTPVNVKSEEILGRYTPERVAIGFKSKPLPYGLERVHAHECFGAGPMHSCNSVFGLRQLAHVHIFPYATAVLQSGNHSWVNQTVGPQRASGRISQISSTLQI</sequence>
<protein>
    <submittedName>
        <fullName evidence="1">Uncharacterized protein</fullName>
    </submittedName>
</protein>
<keyword evidence="2" id="KW-1185">Reference proteome</keyword>
<organism evidence="1 2">
    <name type="scientific">Mycena alexandri</name>
    <dbReference type="NCBI Taxonomy" id="1745969"/>
    <lineage>
        <taxon>Eukaryota</taxon>
        <taxon>Fungi</taxon>
        <taxon>Dikarya</taxon>
        <taxon>Basidiomycota</taxon>
        <taxon>Agaricomycotina</taxon>
        <taxon>Agaricomycetes</taxon>
        <taxon>Agaricomycetidae</taxon>
        <taxon>Agaricales</taxon>
        <taxon>Marasmiineae</taxon>
        <taxon>Mycenaceae</taxon>
        <taxon>Mycena</taxon>
    </lineage>
</organism>
<accession>A0AAD6S9M7</accession>
<dbReference type="AlphaFoldDB" id="A0AAD6S9M7"/>
<dbReference type="EMBL" id="JARJCM010000187">
    <property type="protein sequence ID" value="KAJ7023489.1"/>
    <property type="molecule type" value="Genomic_DNA"/>
</dbReference>
<gene>
    <name evidence="1" type="ORF">C8F04DRAFT_180046</name>
</gene>